<dbReference type="HOGENOM" id="CLU_1314097_0_0_9"/>
<dbReference type="AlphaFoldDB" id="K1MD92"/>
<proteinExistence type="predicted"/>
<comment type="caution">
    <text evidence="1">The sequence shown here is derived from an EMBL/GenBank/DDBJ whole genome shotgun (WGS) entry which is preliminary data.</text>
</comment>
<dbReference type="Proteomes" id="UP000004722">
    <property type="component" value="Unassembled WGS sequence"/>
</dbReference>
<accession>K1MD92</accession>
<organism evidence="1 2">
    <name type="scientific">Lactobacillus crispatus FB077-07</name>
    <dbReference type="NCBI Taxonomy" id="883092"/>
    <lineage>
        <taxon>Bacteria</taxon>
        <taxon>Bacillati</taxon>
        <taxon>Bacillota</taxon>
        <taxon>Bacilli</taxon>
        <taxon>Lactobacillales</taxon>
        <taxon>Lactobacillaceae</taxon>
        <taxon>Lactobacillus</taxon>
    </lineage>
</organism>
<evidence type="ECO:0000313" key="2">
    <source>
        <dbReference type="Proteomes" id="UP000004722"/>
    </source>
</evidence>
<name>K1MD92_9LACO</name>
<dbReference type="RefSeq" id="WP_005729908.1">
    <property type="nucleotide sequence ID" value="NZ_JH932275.1"/>
</dbReference>
<evidence type="ECO:0000313" key="1">
    <source>
        <dbReference type="EMBL" id="EKB62197.1"/>
    </source>
</evidence>
<dbReference type="EMBL" id="AGZG01000115">
    <property type="protein sequence ID" value="EKB62197.1"/>
    <property type="molecule type" value="Genomic_DNA"/>
</dbReference>
<sequence>MNKQKQIKEIKIKVDHFTLKDKFLMALAPLHDAIRRQKRKKIARQIAIKAQIVPGEDFEYQWLALGDGWYSRRVGKFTFDGNLLYFRLVKTRSFLRPSIAAEIFDGEFRNYVATISLNRFLQKFERIGIDNGLEPNDPIGPIFGEKLLKQMFLNDEVLRYMAYKLACMGSLEEIGIRLALSHVMMGHDIGKMPTEDPNEYKDNEVRFSN</sequence>
<reference evidence="1 2" key="1">
    <citation type="submission" date="2012-07" db="EMBL/GenBank/DDBJ databases">
        <title>The Genome Sequence of Lactobacillus crispatus FB077-07.</title>
        <authorList>
            <consortium name="The Broad Institute Genome Sequencing Platform"/>
            <person name="Earl A."/>
            <person name="Ward D."/>
            <person name="Feldgarden M."/>
            <person name="Gevers D."/>
            <person name="Saerens B."/>
            <person name="Vaneechoutte M."/>
            <person name="Walker B."/>
            <person name="Young S.K."/>
            <person name="Zeng Q."/>
            <person name="Gargeya S."/>
            <person name="Fitzgerald M."/>
            <person name="Haas B."/>
            <person name="Abouelleil A."/>
            <person name="Alvarado L."/>
            <person name="Arachchi H.M."/>
            <person name="Berlin A.M."/>
            <person name="Chapman S.B."/>
            <person name="Goldberg J."/>
            <person name="Griggs A."/>
            <person name="Gujja S."/>
            <person name="Hansen M."/>
            <person name="Howarth C."/>
            <person name="Imamovic A."/>
            <person name="Larimer J."/>
            <person name="McCowen C."/>
            <person name="Montmayeur A."/>
            <person name="Murphy C."/>
            <person name="Neiman D."/>
            <person name="Pearson M."/>
            <person name="Priest M."/>
            <person name="Roberts A."/>
            <person name="Saif S."/>
            <person name="Shea T."/>
            <person name="Sisk P."/>
            <person name="Sykes S."/>
            <person name="Wortman J."/>
            <person name="Nusbaum C."/>
            <person name="Birren B."/>
        </authorList>
    </citation>
    <scope>NUCLEOTIDE SEQUENCE [LARGE SCALE GENOMIC DNA]</scope>
    <source>
        <strain evidence="1 2">FB077-07</strain>
    </source>
</reference>
<gene>
    <name evidence="1" type="ORF">HMPREF9249_02420</name>
</gene>
<protein>
    <submittedName>
        <fullName evidence="1">Uncharacterized protein</fullName>
    </submittedName>
</protein>
<dbReference type="PATRIC" id="fig|883092.3.peg.2402"/>